<dbReference type="GO" id="GO:0005886">
    <property type="term" value="C:plasma membrane"/>
    <property type="evidence" value="ECO:0007669"/>
    <property type="project" value="TreeGrafter"/>
</dbReference>
<keyword evidence="4" id="KW-0175">Coiled coil</keyword>
<protein>
    <submittedName>
        <fullName evidence="9">Methyl-accepting chemotaxis protein</fullName>
    </submittedName>
</protein>
<accession>A0A7X0JF46</accession>
<evidence type="ECO:0000259" key="7">
    <source>
        <dbReference type="PROSITE" id="PS50111"/>
    </source>
</evidence>
<dbReference type="GO" id="GO:0007165">
    <property type="term" value="P:signal transduction"/>
    <property type="evidence" value="ECO:0007669"/>
    <property type="project" value="UniProtKB-KW"/>
</dbReference>
<dbReference type="GO" id="GO:0006935">
    <property type="term" value="P:chemotaxis"/>
    <property type="evidence" value="ECO:0007669"/>
    <property type="project" value="UniProtKB-KW"/>
</dbReference>
<evidence type="ECO:0000313" key="10">
    <source>
        <dbReference type="Proteomes" id="UP000522313"/>
    </source>
</evidence>
<feature type="compositionally biased region" description="Polar residues" evidence="5">
    <location>
        <begin position="387"/>
        <end position="408"/>
    </location>
</feature>
<name>A0A7X0JF46_9SPHN</name>
<dbReference type="InterPro" id="IPR007891">
    <property type="entry name" value="CHASE3"/>
</dbReference>
<keyword evidence="6" id="KW-1133">Transmembrane helix</keyword>
<gene>
    <name evidence="9" type="ORF">F4693_003491</name>
</gene>
<proteinExistence type="inferred from homology"/>
<feature type="coiled-coil region" evidence="4">
    <location>
        <begin position="530"/>
        <end position="557"/>
    </location>
</feature>
<dbReference type="InterPro" id="IPR004089">
    <property type="entry name" value="MCPsignal_dom"/>
</dbReference>
<dbReference type="InterPro" id="IPR003660">
    <property type="entry name" value="HAMP_dom"/>
</dbReference>
<dbReference type="GO" id="GO:0004888">
    <property type="term" value="F:transmembrane signaling receptor activity"/>
    <property type="evidence" value="ECO:0007669"/>
    <property type="project" value="TreeGrafter"/>
</dbReference>
<dbReference type="Gene3D" id="6.10.340.10">
    <property type="match status" value="1"/>
</dbReference>
<dbReference type="RefSeq" id="WP_184508213.1">
    <property type="nucleotide sequence ID" value="NZ_JACHBT010000024.1"/>
</dbReference>
<feature type="transmembrane region" description="Helical" evidence="6">
    <location>
        <begin position="183"/>
        <end position="210"/>
    </location>
</feature>
<evidence type="ECO:0000256" key="5">
    <source>
        <dbReference type="SAM" id="MobiDB-lite"/>
    </source>
</evidence>
<evidence type="ECO:0000256" key="1">
    <source>
        <dbReference type="ARBA" id="ARBA00022500"/>
    </source>
</evidence>
<dbReference type="PANTHER" id="PTHR43531">
    <property type="entry name" value="PROTEIN ICFG"/>
    <property type="match status" value="1"/>
</dbReference>
<dbReference type="PROSITE" id="PS50885">
    <property type="entry name" value="HAMP"/>
    <property type="match status" value="1"/>
</dbReference>
<reference evidence="9 10" key="2">
    <citation type="submission" date="2020-08" db="EMBL/GenBank/DDBJ databases">
        <authorList>
            <person name="Partida-Martinez L."/>
            <person name="Huntemann M."/>
            <person name="Clum A."/>
            <person name="Wang J."/>
            <person name="Palaniappan K."/>
            <person name="Ritter S."/>
            <person name="Chen I.-M."/>
            <person name="Stamatis D."/>
            <person name="Reddy T."/>
            <person name="O'Malley R."/>
            <person name="Daum C."/>
            <person name="Shapiro N."/>
            <person name="Ivanova N."/>
            <person name="Kyrpides N."/>
            <person name="Woyke T."/>
        </authorList>
    </citation>
    <scope>NUCLEOTIDE SEQUENCE [LARGE SCALE GENOMIC DNA]</scope>
    <source>
        <strain evidence="9 10">AS3.13</strain>
    </source>
</reference>
<feature type="compositionally biased region" description="Low complexity" evidence="5">
    <location>
        <begin position="352"/>
        <end position="385"/>
    </location>
</feature>
<keyword evidence="6" id="KW-0472">Membrane</keyword>
<dbReference type="EMBL" id="JACHBT010000024">
    <property type="protein sequence ID" value="MBB6506488.1"/>
    <property type="molecule type" value="Genomic_DNA"/>
</dbReference>
<evidence type="ECO:0000313" key="9">
    <source>
        <dbReference type="EMBL" id="MBB6506488.1"/>
    </source>
</evidence>
<dbReference type="Proteomes" id="UP000522313">
    <property type="component" value="Unassembled WGS sequence"/>
</dbReference>
<dbReference type="AlphaFoldDB" id="A0A7X0JF46"/>
<sequence length="635" mass="66902">MSFFNNLTISRKLMVCLGIIIAITVAVDGVILSNAGQVRQTTQINEHTYKVIATANEIVTSMVNQETGYRGYLVSGNEQFLTPYRQGWTEFADTWSQAKALTSDNPVQQARLDDVKRLAQNWHDEVAERAIRLMSHPEQREQARALEGSGAGKAAMDQLRGKVGEIVATENALMTQRQAAQAAAFATITLAIWSGMAASVVVAVLIGLVMTRGISRPIGTVTQALARLAAPLATERKDEIGRMQGSVAAVEGAFGDISGVLAALSRGDTTVTTTQRYGGLSDQLNADLDGLRTNIEAIARTAEDIAGGDLTVDHQPLSDKDKLGHALVTMVQRLRGVVGDATAAAQNVAAGSQQLSSSSEQVSQGATEQAAAAEEASASMEQMAANIKQNADNATQTEKIARQSSQDAELSGQAVDKAVGAMRTIAEKIGIVQEIARQTDLLALNAAVEAARAGEHGRGFAVVAAEVRKLAERSQTAAGEISGMSSETVTAAAQAGEMLVKLVPDIRRTAELVAEISAACREQDIGATQINEAIQQLDKVTQQNAAASEQISSTSQELAGQADELQESIAFFRVDDQRKPARPAARSAVPAPARKPKPVVRGNSVADQQARARGFALDLASGGPDGEDADFGRAA</sequence>
<feature type="region of interest" description="Disordered" evidence="5">
    <location>
        <begin position="576"/>
        <end position="635"/>
    </location>
</feature>
<feature type="region of interest" description="Disordered" evidence="5">
    <location>
        <begin position="351"/>
        <end position="411"/>
    </location>
</feature>
<evidence type="ECO:0000256" key="6">
    <source>
        <dbReference type="SAM" id="Phobius"/>
    </source>
</evidence>
<reference evidence="9 10" key="1">
    <citation type="submission" date="2020-08" db="EMBL/GenBank/DDBJ databases">
        <title>The Agave Microbiome: Exploring the role of microbial communities in plant adaptations to desert environments.</title>
        <authorList>
            <person name="Partida-Martinez L.P."/>
        </authorList>
    </citation>
    <scope>NUCLEOTIDE SEQUENCE [LARGE SCALE GENOMIC DNA]</scope>
    <source>
        <strain evidence="9 10">AS3.13</strain>
    </source>
</reference>
<dbReference type="Pfam" id="PF05227">
    <property type="entry name" value="CHASE3"/>
    <property type="match status" value="1"/>
</dbReference>
<feature type="domain" description="Methyl-accepting transducer" evidence="7">
    <location>
        <begin position="344"/>
        <end position="559"/>
    </location>
</feature>
<evidence type="ECO:0000256" key="4">
    <source>
        <dbReference type="SAM" id="Coils"/>
    </source>
</evidence>
<dbReference type="CDD" id="cd19410">
    <property type="entry name" value="HK9-like_sensor"/>
    <property type="match status" value="1"/>
</dbReference>
<dbReference type="Gene3D" id="1.10.287.950">
    <property type="entry name" value="Methyl-accepting chemotaxis protein"/>
    <property type="match status" value="1"/>
</dbReference>
<evidence type="ECO:0000259" key="8">
    <source>
        <dbReference type="PROSITE" id="PS50885"/>
    </source>
</evidence>
<keyword evidence="1" id="KW-0145">Chemotaxis</keyword>
<dbReference type="SMART" id="SM00283">
    <property type="entry name" value="MA"/>
    <property type="match status" value="1"/>
</dbReference>
<feature type="domain" description="HAMP" evidence="8">
    <location>
        <begin position="289"/>
        <end position="339"/>
    </location>
</feature>
<organism evidence="9 10">
    <name type="scientific">Sphingomonas endophytica</name>
    <dbReference type="NCBI Taxonomy" id="869719"/>
    <lineage>
        <taxon>Bacteria</taxon>
        <taxon>Pseudomonadati</taxon>
        <taxon>Pseudomonadota</taxon>
        <taxon>Alphaproteobacteria</taxon>
        <taxon>Sphingomonadales</taxon>
        <taxon>Sphingomonadaceae</taxon>
        <taxon>Sphingomonas</taxon>
    </lineage>
</organism>
<feature type="transmembrane region" description="Helical" evidence="6">
    <location>
        <begin position="12"/>
        <end position="32"/>
    </location>
</feature>
<feature type="compositionally biased region" description="Low complexity" evidence="5">
    <location>
        <begin position="582"/>
        <end position="592"/>
    </location>
</feature>
<dbReference type="PROSITE" id="PS50111">
    <property type="entry name" value="CHEMOTAXIS_TRANSDUC_2"/>
    <property type="match status" value="1"/>
</dbReference>
<keyword evidence="6" id="KW-0812">Transmembrane</keyword>
<comment type="similarity">
    <text evidence="2">Belongs to the methyl-accepting chemotaxis (MCP) protein family.</text>
</comment>
<dbReference type="SUPFAM" id="SSF58104">
    <property type="entry name" value="Methyl-accepting chemotaxis protein (MCP) signaling domain"/>
    <property type="match status" value="1"/>
</dbReference>
<comment type="caution">
    <text evidence="9">The sequence shown here is derived from an EMBL/GenBank/DDBJ whole genome shotgun (WGS) entry which is preliminary data.</text>
</comment>
<evidence type="ECO:0000256" key="2">
    <source>
        <dbReference type="ARBA" id="ARBA00029447"/>
    </source>
</evidence>
<dbReference type="InterPro" id="IPR051310">
    <property type="entry name" value="MCP_chemotaxis"/>
</dbReference>
<keyword evidence="3" id="KW-0807">Transducer</keyword>
<evidence type="ECO:0000256" key="3">
    <source>
        <dbReference type="PROSITE-ProRule" id="PRU00284"/>
    </source>
</evidence>
<dbReference type="Pfam" id="PF00015">
    <property type="entry name" value="MCPsignal"/>
    <property type="match status" value="1"/>
</dbReference>
<dbReference type="PANTHER" id="PTHR43531:SF11">
    <property type="entry name" value="METHYL-ACCEPTING CHEMOTAXIS PROTEIN 3"/>
    <property type="match status" value="1"/>
</dbReference>